<protein>
    <submittedName>
        <fullName evidence="1">Uncharacterized protein</fullName>
    </submittedName>
</protein>
<accession>A0ACC2DRH8</accession>
<keyword evidence="2" id="KW-1185">Reference proteome</keyword>
<proteinExistence type="predicted"/>
<gene>
    <name evidence="1" type="ORF">O6H91_05G103600</name>
</gene>
<evidence type="ECO:0000313" key="1">
    <source>
        <dbReference type="EMBL" id="KAJ7556903.1"/>
    </source>
</evidence>
<comment type="caution">
    <text evidence="1">The sequence shown here is derived from an EMBL/GenBank/DDBJ whole genome shotgun (WGS) entry which is preliminary data.</text>
</comment>
<organism evidence="1 2">
    <name type="scientific">Diphasiastrum complanatum</name>
    <name type="common">Issler's clubmoss</name>
    <name type="synonym">Lycopodium complanatum</name>
    <dbReference type="NCBI Taxonomy" id="34168"/>
    <lineage>
        <taxon>Eukaryota</taxon>
        <taxon>Viridiplantae</taxon>
        <taxon>Streptophyta</taxon>
        <taxon>Embryophyta</taxon>
        <taxon>Tracheophyta</taxon>
        <taxon>Lycopodiopsida</taxon>
        <taxon>Lycopodiales</taxon>
        <taxon>Lycopodiaceae</taxon>
        <taxon>Lycopodioideae</taxon>
        <taxon>Diphasiastrum</taxon>
    </lineage>
</organism>
<dbReference type="EMBL" id="CM055096">
    <property type="protein sequence ID" value="KAJ7556903.1"/>
    <property type="molecule type" value="Genomic_DNA"/>
</dbReference>
<name>A0ACC2DRH8_DIPCM</name>
<dbReference type="Proteomes" id="UP001162992">
    <property type="component" value="Chromosome 5"/>
</dbReference>
<reference evidence="2" key="1">
    <citation type="journal article" date="2024" name="Proc. Natl. Acad. Sci. U.S.A.">
        <title>Extraordinary preservation of gene collinearity over three hundred million years revealed in homosporous lycophytes.</title>
        <authorList>
            <person name="Li C."/>
            <person name="Wickell D."/>
            <person name="Kuo L.Y."/>
            <person name="Chen X."/>
            <person name="Nie B."/>
            <person name="Liao X."/>
            <person name="Peng D."/>
            <person name="Ji J."/>
            <person name="Jenkins J."/>
            <person name="Williams M."/>
            <person name="Shu S."/>
            <person name="Plott C."/>
            <person name="Barry K."/>
            <person name="Rajasekar S."/>
            <person name="Grimwood J."/>
            <person name="Han X."/>
            <person name="Sun S."/>
            <person name="Hou Z."/>
            <person name="He W."/>
            <person name="Dai G."/>
            <person name="Sun C."/>
            <person name="Schmutz J."/>
            <person name="Leebens-Mack J.H."/>
            <person name="Li F.W."/>
            <person name="Wang L."/>
        </authorList>
    </citation>
    <scope>NUCLEOTIDE SEQUENCE [LARGE SCALE GENOMIC DNA]</scope>
    <source>
        <strain evidence="2">cv. PW_Plant_1</strain>
    </source>
</reference>
<evidence type="ECO:0000313" key="2">
    <source>
        <dbReference type="Proteomes" id="UP001162992"/>
    </source>
</evidence>
<sequence>MGWPRSIVGALQRLNQRGLAERGDLFLSISREYTLQRSVPGERHGYILRSFGANAYRSEAQERKSSIPVEIPVPYQLHKLSEGPPQHTQTTQDELMKYYRDMALIRRMEITADILFKSQQIRGFCHLYDGQEAVAVGLVEALTDDDSIITAYRDHGLYLARGGTLFECFSELMGKRTGCSGGKGGSMHLYNVKKRFYGGWGIVGTSAPLGAGLSFAHKYLNKKSVAVAIYGDGAANQGQIYEAKNLAALWDLPLILLVENNHFGMGTAEWRASKQITFYDRVHYIPGLKIDGMDVFAVREAICYAKEHCMSGKGPIVVECDTYRYHGHSMSDPGSTYRTHDEIKGIRQERDPINHVRKLILKEGFATADDLKSMDKEIRKEVEEAAAKAKEAPQPAKDALFAHIYKNDAALQFHGFVR</sequence>